<organism evidence="1 2">
    <name type="scientific">Gottschalkia purinilytica</name>
    <name type="common">Clostridium purinilyticum</name>
    <dbReference type="NCBI Taxonomy" id="1503"/>
    <lineage>
        <taxon>Bacteria</taxon>
        <taxon>Bacillati</taxon>
        <taxon>Bacillota</taxon>
        <taxon>Tissierellia</taxon>
        <taxon>Tissierellales</taxon>
        <taxon>Gottschalkiaceae</taxon>
        <taxon>Gottschalkia</taxon>
    </lineage>
</organism>
<sequence>MFYHSQIKAIKETREGTELIIKIPEKIKDKLSSWKEKGALTADIRFNDNRYINREQQKRIYATIEDISRYTGNPKELEKMEQIANFCWDRDIEYFSLSNCSKEIARDFTDYLIQVAISLDIPLTDLAINRAEDIDRYLWICLDKRICCICGRKGEIHHVQAIGMGRDRKKVDDSEYLKMCLCREHHIEYHKTGRVNFENKHHVHGVKYKED</sequence>
<dbReference type="RefSeq" id="WP_050379051.1">
    <property type="nucleotide sequence ID" value="NZ_LGSS01000036.1"/>
</dbReference>
<evidence type="ECO:0000313" key="2">
    <source>
        <dbReference type="Proteomes" id="UP000037267"/>
    </source>
</evidence>
<dbReference type="InterPro" id="IPR041242">
    <property type="entry name" value="HNHc_6"/>
</dbReference>
<accession>A0A0L0W686</accession>
<protein>
    <recommendedName>
        <fullName evidence="3">Phage protein</fullName>
    </recommendedName>
</protein>
<dbReference type="Pfam" id="PF16784">
    <property type="entry name" value="HNHc_6"/>
    <property type="match status" value="1"/>
</dbReference>
<dbReference type="Proteomes" id="UP000037267">
    <property type="component" value="Unassembled WGS sequence"/>
</dbReference>
<dbReference type="OrthoDB" id="1665841at2"/>
<dbReference type="STRING" id="1503.CLPU_36c00030"/>
<dbReference type="AlphaFoldDB" id="A0A0L0W686"/>
<evidence type="ECO:0000313" key="1">
    <source>
        <dbReference type="EMBL" id="KNF06987.1"/>
    </source>
</evidence>
<keyword evidence="2" id="KW-1185">Reference proteome</keyword>
<comment type="caution">
    <text evidence="1">The sequence shown here is derived from an EMBL/GenBank/DDBJ whole genome shotgun (WGS) entry which is preliminary data.</text>
</comment>
<name>A0A0L0W686_GOTPU</name>
<proteinExistence type="predicted"/>
<gene>
    <name evidence="1" type="ORF">CLPU_36c00030</name>
</gene>
<evidence type="ECO:0008006" key="3">
    <source>
        <dbReference type="Google" id="ProtNLM"/>
    </source>
</evidence>
<reference evidence="2" key="1">
    <citation type="submission" date="2015-07" db="EMBL/GenBank/DDBJ databases">
        <title>Draft genome sequence of the purine-degrading Gottschalkia purinilyticum DSM 1384 (formerly Clostridium purinilyticum).</title>
        <authorList>
            <person name="Poehlein A."/>
            <person name="Schiel-Bengelsdorf B."/>
            <person name="Bengelsdorf F.R."/>
            <person name="Daniel R."/>
            <person name="Duerre P."/>
        </authorList>
    </citation>
    <scope>NUCLEOTIDE SEQUENCE [LARGE SCALE GENOMIC DNA]</scope>
    <source>
        <strain evidence="2">DSM 1384</strain>
    </source>
</reference>
<dbReference type="EMBL" id="LGSS01000036">
    <property type="protein sequence ID" value="KNF06987.1"/>
    <property type="molecule type" value="Genomic_DNA"/>
</dbReference>